<feature type="domain" description="HAMP" evidence="9">
    <location>
        <begin position="213"/>
        <end position="265"/>
    </location>
</feature>
<proteinExistence type="predicted"/>
<keyword evidence="6" id="KW-0418">Kinase</keyword>
<dbReference type="Pfam" id="PF05227">
    <property type="entry name" value="CHASE3"/>
    <property type="match status" value="1"/>
</dbReference>
<dbReference type="SMART" id="SM00388">
    <property type="entry name" value="HisKA"/>
    <property type="match status" value="1"/>
</dbReference>
<evidence type="ECO:0000256" key="4">
    <source>
        <dbReference type="ARBA" id="ARBA00022553"/>
    </source>
</evidence>
<dbReference type="SUPFAM" id="SSF55874">
    <property type="entry name" value="ATPase domain of HSP90 chaperone/DNA topoisomerase II/histidine kinase"/>
    <property type="match status" value="1"/>
</dbReference>
<keyword evidence="11" id="KW-1185">Reference proteome</keyword>
<dbReference type="SUPFAM" id="SSF158472">
    <property type="entry name" value="HAMP domain-like"/>
    <property type="match status" value="1"/>
</dbReference>
<dbReference type="GO" id="GO:0005524">
    <property type="term" value="F:ATP binding"/>
    <property type="evidence" value="ECO:0007669"/>
    <property type="project" value="UniProtKB-KW"/>
</dbReference>
<dbReference type="InterPro" id="IPR003661">
    <property type="entry name" value="HisK_dim/P_dom"/>
</dbReference>
<dbReference type="Pfam" id="PF00512">
    <property type="entry name" value="HisKA"/>
    <property type="match status" value="1"/>
</dbReference>
<keyword evidence="7" id="KW-1133">Transmembrane helix</keyword>
<dbReference type="CDD" id="cd00082">
    <property type="entry name" value="HisKA"/>
    <property type="match status" value="1"/>
</dbReference>
<feature type="domain" description="Histidine kinase" evidence="8">
    <location>
        <begin position="280"/>
        <end position="490"/>
    </location>
</feature>
<keyword evidence="10" id="KW-0067">ATP-binding</keyword>
<keyword evidence="5" id="KW-0808">Transferase</keyword>
<dbReference type="InterPro" id="IPR003660">
    <property type="entry name" value="HAMP_dom"/>
</dbReference>
<evidence type="ECO:0000313" key="10">
    <source>
        <dbReference type="EMBL" id="MFC5270190.1"/>
    </source>
</evidence>
<dbReference type="SMART" id="SM00304">
    <property type="entry name" value="HAMP"/>
    <property type="match status" value="1"/>
</dbReference>
<dbReference type="InterPro" id="IPR004358">
    <property type="entry name" value="Sig_transdc_His_kin-like_C"/>
</dbReference>
<dbReference type="Gene3D" id="1.10.287.130">
    <property type="match status" value="1"/>
</dbReference>
<keyword evidence="7" id="KW-0472">Membrane</keyword>
<dbReference type="InterPro" id="IPR050351">
    <property type="entry name" value="BphY/WalK/GraS-like"/>
</dbReference>
<comment type="subcellular location">
    <subcellularLocation>
        <location evidence="2">Membrane</location>
    </subcellularLocation>
</comment>
<dbReference type="InterPro" id="IPR036890">
    <property type="entry name" value="HATPase_C_sf"/>
</dbReference>
<evidence type="ECO:0000256" key="6">
    <source>
        <dbReference type="ARBA" id="ARBA00022777"/>
    </source>
</evidence>
<dbReference type="Proteomes" id="UP001596161">
    <property type="component" value="Unassembled WGS sequence"/>
</dbReference>
<dbReference type="EMBL" id="JBHSKT010000003">
    <property type="protein sequence ID" value="MFC5270190.1"/>
    <property type="molecule type" value="Genomic_DNA"/>
</dbReference>
<dbReference type="Gene3D" id="6.10.340.10">
    <property type="match status" value="1"/>
</dbReference>
<comment type="catalytic activity">
    <reaction evidence="1">
        <text>ATP + protein L-histidine = ADP + protein N-phospho-L-histidine.</text>
        <dbReference type="EC" id="2.7.13.3"/>
    </reaction>
</comment>
<gene>
    <name evidence="10" type="ORF">ACFPIB_06185</name>
</gene>
<protein>
    <recommendedName>
        <fullName evidence="3">histidine kinase</fullName>
        <ecNumber evidence="3">2.7.13.3</ecNumber>
    </recommendedName>
</protein>
<dbReference type="PROSITE" id="PS50109">
    <property type="entry name" value="HIS_KIN"/>
    <property type="match status" value="1"/>
</dbReference>
<keyword evidence="4" id="KW-0597">Phosphoprotein</keyword>
<feature type="transmembrane region" description="Helical" evidence="7">
    <location>
        <begin position="191"/>
        <end position="212"/>
    </location>
</feature>
<dbReference type="CDD" id="cd06225">
    <property type="entry name" value="HAMP"/>
    <property type="match status" value="1"/>
</dbReference>
<reference evidence="11" key="1">
    <citation type="journal article" date="2019" name="Int. J. Syst. Evol. Microbiol.">
        <title>The Global Catalogue of Microorganisms (GCM) 10K type strain sequencing project: providing services to taxonomists for standard genome sequencing and annotation.</title>
        <authorList>
            <consortium name="The Broad Institute Genomics Platform"/>
            <consortium name="The Broad Institute Genome Sequencing Center for Infectious Disease"/>
            <person name="Wu L."/>
            <person name="Ma J."/>
        </authorList>
    </citation>
    <scope>NUCLEOTIDE SEQUENCE [LARGE SCALE GENOMIC DNA]</scope>
    <source>
        <strain evidence="11">KACC 12602</strain>
    </source>
</reference>
<evidence type="ECO:0000259" key="9">
    <source>
        <dbReference type="PROSITE" id="PS50885"/>
    </source>
</evidence>
<keyword evidence="10" id="KW-0547">Nucleotide-binding</keyword>
<dbReference type="InterPro" id="IPR005467">
    <property type="entry name" value="His_kinase_dom"/>
</dbReference>
<sequence>MKLITKIYLAVGFILLFFSIVTTTFLWQAAQTEAEMERVIHSAELLRKSEAMQKSLSDMETGFRGYLLTENEAFLEPYTTGVKTIRKQAEDIKLGMNDPLEINLMLNNEEIGGKWINDFAEVVIAAKRRAIQDKSQQAAFDSLDKNLVNGGVGKRLMDQIRNNFRKFDAYETTIKEQQVTTLEKLLTYTRFITIILTLSAISLGVITAVVLASTFRKRLYAMIEHAESISLGHFNSHIENPGKDEMSRLARSLNRMAVRLQSYFNNITKANRELDQFAYVVSHDLKAPLRAINNLAEWISEDITDKNPEIQKNLQLMRGRVQRMENLINGILAYAKVDRKTIEPEKFAVKQLLEEIVDLLAPPQNVEIVLPNNAPVLTTEKIFLQQVFSNLISNAIKYNNKPQAHVAILVRETGDFYEFSVTDNGPGIPEKFHQKIFGIFQTMEARDTKESTGIGLAIVKKIIDEKGGKIWISSKENEFTSFIFTWPKNSLTAEI</sequence>
<dbReference type="PANTHER" id="PTHR42878">
    <property type="entry name" value="TWO-COMPONENT HISTIDINE KINASE"/>
    <property type="match status" value="1"/>
</dbReference>
<feature type="transmembrane region" description="Helical" evidence="7">
    <location>
        <begin position="7"/>
        <end position="27"/>
    </location>
</feature>
<dbReference type="EC" id="2.7.13.3" evidence="3"/>
<dbReference type="PRINTS" id="PR00344">
    <property type="entry name" value="BCTRLSENSOR"/>
</dbReference>
<dbReference type="SUPFAM" id="SSF47384">
    <property type="entry name" value="Homodimeric domain of signal transducing histidine kinase"/>
    <property type="match status" value="1"/>
</dbReference>
<dbReference type="Pfam" id="PF02518">
    <property type="entry name" value="HATPase_c"/>
    <property type="match status" value="1"/>
</dbReference>
<organism evidence="10 11">
    <name type="scientific">Adhaeribacter terreus</name>
    <dbReference type="NCBI Taxonomy" id="529703"/>
    <lineage>
        <taxon>Bacteria</taxon>
        <taxon>Pseudomonadati</taxon>
        <taxon>Bacteroidota</taxon>
        <taxon>Cytophagia</taxon>
        <taxon>Cytophagales</taxon>
        <taxon>Hymenobacteraceae</taxon>
        <taxon>Adhaeribacter</taxon>
    </lineage>
</organism>
<keyword evidence="7" id="KW-0812">Transmembrane</keyword>
<dbReference type="Pfam" id="PF00672">
    <property type="entry name" value="HAMP"/>
    <property type="match status" value="1"/>
</dbReference>
<evidence type="ECO:0000256" key="3">
    <source>
        <dbReference type="ARBA" id="ARBA00012438"/>
    </source>
</evidence>
<accession>A0ABW0EA93</accession>
<dbReference type="Gene3D" id="3.30.565.10">
    <property type="entry name" value="Histidine kinase-like ATPase, C-terminal domain"/>
    <property type="match status" value="1"/>
</dbReference>
<dbReference type="PANTHER" id="PTHR42878:SF15">
    <property type="entry name" value="BACTERIOPHYTOCHROME"/>
    <property type="match status" value="1"/>
</dbReference>
<dbReference type="SMART" id="SM00387">
    <property type="entry name" value="HATPase_c"/>
    <property type="match status" value="1"/>
</dbReference>
<dbReference type="InterPro" id="IPR007891">
    <property type="entry name" value="CHASE3"/>
</dbReference>
<evidence type="ECO:0000256" key="5">
    <source>
        <dbReference type="ARBA" id="ARBA00022679"/>
    </source>
</evidence>
<comment type="caution">
    <text evidence="10">The sequence shown here is derived from an EMBL/GenBank/DDBJ whole genome shotgun (WGS) entry which is preliminary data.</text>
</comment>
<dbReference type="RefSeq" id="WP_378016562.1">
    <property type="nucleotide sequence ID" value="NZ_JBHSKT010000003.1"/>
</dbReference>
<evidence type="ECO:0000256" key="7">
    <source>
        <dbReference type="SAM" id="Phobius"/>
    </source>
</evidence>
<evidence type="ECO:0000313" key="11">
    <source>
        <dbReference type="Proteomes" id="UP001596161"/>
    </source>
</evidence>
<name>A0ABW0EA93_9BACT</name>
<evidence type="ECO:0000256" key="1">
    <source>
        <dbReference type="ARBA" id="ARBA00000085"/>
    </source>
</evidence>
<dbReference type="PROSITE" id="PS50885">
    <property type="entry name" value="HAMP"/>
    <property type="match status" value="1"/>
</dbReference>
<evidence type="ECO:0000256" key="2">
    <source>
        <dbReference type="ARBA" id="ARBA00004370"/>
    </source>
</evidence>
<dbReference type="InterPro" id="IPR003594">
    <property type="entry name" value="HATPase_dom"/>
</dbReference>
<dbReference type="CDD" id="cd19410">
    <property type="entry name" value="HK9-like_sensor"/>
    <property type="match status" value="1"/>
</dbReference>
<dbReference type="InterPro" id="IPR036097">
    <property type="entry name" value="HisK_dim/P_sf"/>
</dbReference>
<evidence type="ECO:0000259" key="8">
    <source>
        <dbReference type="PROSITE" id="PS50109"/>
    </source>
</evidence>